<keyword evidence="2" id="KW-1185">Reference proteome</keyword>
<accession>A0A386K692</accession>
<dbReference type="RefSeq" id="YP_009813816.1">
    <property type="nucleotide sequence ID" value="NC_048079.1"/>
</dbReference>
<dbReference type="Proteomes" id="UP000269550">
    <property type="component" value="Segment"/>
</dbReference>
<dbReference type="EMBL" id="MH717099">
    <property type="protein sequence ID" value="AYD80176.1"/>
    <property type="molecule type" value="Genomic_DNA"/>
</dbReference>
<protein>
    <submittedName>
        <fullName evidence="1">dGTP triphosphohydrolase inhibitor</fullName>
    </submittedName>
</protein>
<proteinExistence type="predicted"/>
<dbReference type="InterPro" id="IPR020147">
    <property type="entry name" value="Phage_T7-like_1.2"/>
</dbReference>
<evidence type="ECO:0000313" key="2">
    <source>
        <dbReference type="Proteomes" id="UP000269550"/>
    </source>
</evidence>
<dbReference type="KEGG" id="vg:55004921"/>
<name>A0A386K692_9CAUD</name>
<keyword evidence="1" id="KW-0378">Hydrolase</keyword>
<dbReference type="GO" id="GO:0016787">
    <property type="term" value="F:hydrolase activity"/>
    <property type="evidence" value="ECO:0007669"/>
    <property type="project" value="UniProtKB-KW"/>
</dbReference>
<sequence>MGRLYSGNLNDLKDACNRLYQLDFAVICDEWHDAYKRLACMRLRVEDRAGNLIDVNTFCHHDEDVLYNTCTEWLNHMYDQLKDWK</sequence>
<organism evidence="1 2">
    <name type="scientific">Escherichia phage C5</name>
    <dbReference type="NCBI Taxonomy" id="2340717"/>
    <lineage>
        <taxon>Viruses</taxon>
        <taxon>Duplodnaviria</taxon>
        <taxon>Heunggongvirae</taxon>
        <taxon>Uroviricota</taxon>
        <taxon>Caudoviricetes</taxon>
        <taxon>Autographivirales</taxon>
        <taxon>Autotranscriptaviridae</taxon>
        <taxon>Studiervirinae</taxon>
        <taxon>Teseptimavirus</taxon>
        <taxon>Teseptimavirus C5</taxon>
    </lineage>
</organism>
<dbReference type="Pfam" id="PF10922">
    <property type="entry name" value="T7-like_gp12"/>
    <property type="match status" value="1"/>
</dbReference>
<dbReference type="GeneID" id="55004921"/>
<reference evidence="1 2" key="1">
    <citation type="submission" date="2018-08" db="EMBL/GenBank/DDBJ databases">
        <title>Distribution characteristics of Escherichia coli phages in piglets intestinal isolated from Jiangsu and Anhui province.</title>
        <authorList>
            <person name="Lin Y."/>
            <person name="Zhou B."/>
            <person name="Luo J."/>
            <person name="Hua J."/>
            <person name="Zhang M."/>
        </authorList>
    </citation>
    <scope>NUCLEOTIDE SEQUENCE [LARGE SCALE GENOMIC DNA]</scope>
</reference>
<evidence type="ECO:0000313" key="1">
    <source>
        <dbReference type="EMBL" id="AYD80176.1"/>
    </source>
</evidence>